<name>A0A7J6ASE8_AMEME</name>
<evidence type="ECO:0000313" key="1">
    <source>
        <dbReference type="EMBL" id="KAF4085720.1"/>
    </source>
</evidence>
<accession>A0A7J6ASE8</accession>
<dbReference type="AlphaFoldDB" id="A0A7J6ASE8"/>
<proteinExistence type="predicted"/>
<gene>
    <name evidence="1" type="ORF">AMELA_G00098340</name>
</gene>
<keyword evidence="2" id="KW-1185">Reference proteome</keyword>
<dbReference type="Proteomes" id="UP000593565">
    <property type="component" value="Unassembled WGS sequence"/>
</dbReference>
<organism evidence="1 2">
    <name type="scientific">Ameiurus melas</name>
    <name type="common">Black bullhead</name>
    <name type="synonym">Silurus melas</name>
    <dbReference type="NCBI Taxonomy" id="219545"/>
    <lineage>
        <taxon>Eukaryota</taxon>
        <taxon>Metazoa</taxon>
        <taxon>Chordata</taxon>
        <taxon>Craniata</taxon>
        <taxon>Vertebrata</taxon>
        <taxon>Euteleostomi</taxon>
        <taxon>Actinopterygii</taxon>
        <taxon>Neopterygii</taxon>
        <taxon>Teleostei</taxon>
        <taxon>Ostariophysi</taxon>
        <taxon>Siluriformes</taxon>
        <taxon>Ictaluridae</taxon>
        <taxon>Ameiurus</taxon>
    </lineage>
</organism>
<protein>
    <submittedName>
        <fullName evidence="1">Uncharacterized protein</fullName>
    </submittedName>
</protein>
<sequence length="85" mass="9410">MFFTSFHFGTAGASLSSRGSMDFDLAAAVDKDEVKKSEAKEVEGIFGFGKKDKDKDKDTLTMIRSTTGLKKGFLSFFLFSQYNNS</sequence>
<dbReference type="EMBL" id="JAAGNN010000008">
    <property type="protein sequence ID" value="KAF4085720.1"/>
    <property type="molecule type" value="Genomic_DNA"/>
</dbReference>
<evidence type="ECO:0000313" key="2">
    <source>
        <dbReference type="Proteomes" id="UP000593565"/>
    </source>
</evidence>
<reference evidence="1 2" key="1">
    <citation type="submission" date="2020-02" db="EMBL/GenBank/DDBJ databases">
        <title>A chromosome-scale genome assembly of the black bullhead catfish (Ameiurus melas).</title>
        <authorList>
            <person name="Wen M."/>
            <person name="Zham M."/>
            <person name="Cabau C."/>
            <person name="Klopp C."/>
            <person name="Donnadieu C."/>
            <person name="Roques C."/>
            <person name="Bouchez O."/>
            <person name="Lampietro C."/>
            <person name="Jouanno E."/>
            <person name="Herpin A."/>
            <person name="Louis A."/>
            <person name="Berthelot C."/>
            <person name="Parey E."/>
            <person name="Roest-Crollius H."/>
            <person name="Braasch I."/>
            <person name="Postlethwait J."/>
            <person name="Robinson-Rechavi M."/>
            <person name="Echchiki A."/>
            <person name="Begum T."/>
            <person name="Montfort J."/>
            <person name="Schartl M."/>
            <person name="Bobe J."/>
            <person name="Guiguen Y."/>
        </authorList>
    </citation>
    <scope>NUCLEOTIDE SEQUENCE [LARGE SCALE GENOMIC DNA]</scope>
    <source>
        <strain evidence="1">M_S1</strain>
        <tissue evidence="1">Blood</tissue>
    </source>
</reference>
<comment type="caution">
    <text evidence="1">The sequence shown here is derived from an EMBL/GenBank/DDBJ whole genome shotgun (WGS) entry which is preliminary data.</text>
</comment>